<dbReference type="InterPro" id="IPR009014">
    <property type="entry name" value="Transketo_C/PFOR_II"/>
</dbReference>
<gene>
    <name evidence="5" type="ORF">SAMN05421748_10719</name>
</gene>
<dbReference type="InterPro" id="IPR029061">
    <property type="entry name" value="THDP-binding"/>
</dbReference>
<dbReference type="EMBL" id="OBDY01000007">
    <property type="protein sequence ID" value="SNY44017.1"/>
    <property type="molecule type" value="Genomic_DNA"/>
</dbReference>
<evidence type="ECO:0000256" key="3">
    <source>
        <dbReference type="ARBA" id="ARBA00023052"/>
    </source>
</evidence>
<sequence length="315" mass="33040">MRSRFFDDLLGAAEADPNIVFVTGDIGFGVVDELQRKCPGQFVNAGVAEQNMTGLAAGIALAGARVFTYSIANFPTLRCLEQIRNDVAYHHADVIVVAVGGGLSYGALGMSHHATEDLAIMRAIPGLAVAAPGDAAETSAVMADLVANGGPAYLRLGKAGEPIVHRAPIQLCRGESIALRTGGDIVLFSTGAILESALRAADLLAQAGVRADVRSFPWLDPLDLVAINDAAHRYPTIVTVEEHSVIGGLGSAVAEILAEMPHSASLIRVALPPRFSSLVGDQEYLRGAHGLDPASITHRVLEQMEVNRGLASQVR</sequence>
<dbReference type="FunFam" id="3.40.50.970:FF:000129">
    <property type="entry name" value="Transketolase"/>
    <property type="match status" value="1"/>
</dbReference>
<organism evidence="5 6">
    <name type="scientific">Paractinoplanes atraurantiacus</name>
    <dbReference type="NCBI Taxonomy" id="1036182"/>
    <lineage>
        <taxon>Bacteria</taxon>
        <taxon>Bacillati</taxon>
        <taxon>Actinomycetota</taxon>
        <taxon>Actinomycetes</taxon>
        <taxon>Micromonosporales</taxon>
        <taxon>Micromonosporaceae</taxon>
        <taxon>Paractinoplanes</taxon>
    </lineage>
</organism>
<dbReference type="OrthoDB" id="8732661at2"/>
<name>A0A285I874_9ACTN</name>
<dbReference type="InterPro" id="IPR051157">
    <property type="entry name" value="PDH/Transketolase"/>
</dbReference>
<proteinExistence type="inferred from homology"/>
<dbReference type="SUPFAM" id="SSF52922">
    <property type="entry name" value="TK C-terminal domain-like"/>
    <property type="match status" value="1"/>
</dbReference>
<dbReference type="Pfam" id="PF02780">
    <property type="entry name" value="Transketolase_C"/>
    <property type="match status" value="1"/>
</dbReference>
<protein>
    <submittedName>
        <fullName evidence="5">Transketolase</fullName>
    </submittedName>
</protein>
<accession>A0A285I874</accession>
<dbReference type="Pfam" id="PF02779">
    <property type="entry name" value="Transket_pyr"/>
    <property type="match status" value="1"/>
</dbReference>
<evidence type="ECO:0000256" key="2">
    <source>
        <dbReference type="ARBA" id="ARBA00007131"/>
    </source>
</evidence>
<evidence type="ECO:0000313" key="5">
    <source>
        <dbReference type="EMBL" id="SNY44017.1"/>
    </source>
</evidence>
<dbReference type="InterPro" id="IPR033248">
    <property type="entry name" value="Transketolase_C"/>
</dbReference>
<keyword evidence="6" id="KW-1185">Reference proteome</keyword>
<feature type="domain" description="Transketolase-like pyrimidine-binding" evidence="4">
    <location>
        <begin position="1"/>
        <end position="163"/>
    </location>
</feature>
<evidence type="ECO:0000259" key="4">
    <source>
        <dbReference type="SMART" id="SM00861"/>
    </source>
</evidence>
<dbReference type="InterPro" id="IPR005475">
    <property type="entry name" value="Transketolase-like_Pyr-bd"/>
</dbReference>
<dbReference type="Gene3D" id="3.40.50.970">
    <property type="match status" value="1"/>
</dbReference>
<evidence type="ECO:0000313" key="6">
    <source>
        <dbReference type="Proteomes" id="UP000219612"/>
    </source>
</evidence>
<dbReference type="GO" id="GO:0000287">
    <property type="term" value="F:magnesium ion binding"/>
    <property type="evidence" value="ECO:0007669"/>
    <property type="project" value="UniProtKB-ARBA"/>
</dbReference>
<dbReference type="RefSeq" id="WP_097321218.1">
    <property type="nucleotide sequence ID" value="NZ_OBDY01000007.1"/>
</dbReference>
<dbReference type="CDD" id="cd07033">
    <property type="entry name" value="TPP_PYR_DXS_TK_like"/>
    <property type="match status" value="1"/>
</dbReference>
<keyword evidence="3" id="KW-0786">Thiamine pyrophosphate</keyword>
<dbReference type="PANTHER" id="PTHR43825:SF5">
    <property type="entry name" value="HYPOTHETICAL TRANSKETOLASE FAMILY PROTEIN"/>
    <property type="match status" value="1"/>
</dbReference>
<evidence type="ECO:0000256" key="1">
    <source>
        <dbReference type="ARBA" id="ARBA00001964"/>
    </source>
</evidence>
<reference evidence="6" key="1">
    <citation type="submission" date="2017-09" db="EMBL/GenBank/DDBJ databases">
        <authorList>
            <person name="Varghese N."/>
            <person name="Submissions S."/>
        </authorList>
    </citation>
    <scope>NUCLEOTIDE SEQUENCE [LARGE SCALE GENOMIC DNA]</scope>
    <source>
        <strain evidence="6">CGMCC 4.6857</strain>
    </source>
</reference>
<dbReference type="Gene3D" id="3.40.50.920">
    <property type="match status" value="1"/>
</dbReference>
<dbReference type="SUPFAM" id="SSF52518">
    <property type="entry name" value="Thiamin diphosphate-binding fold (THDP-binding)"/>
    <property type="match status" value="1"/>
</dbReference>
<comment type="similarity">
    <text evidence="2">Belongs to the transketolase family.</text>
</comment>
<dbReference type="SMART" id="SM00861">
    <property type="entry name" value="Transket_pyr"/>
    <property type="match status" value="1"/>
</dbReference>
<dbReference type="AlphaFoldDB" id="A0A285I874"/>
<dbReference type="Proteomes" id="UP000219612">
    <property type="component" value="Unassembled WGS sequence"/>
</dbReference>
<comment type="cofactor">
    <cofactor evidence="1">
        <name>thiamine diphosphate</name>
        <dbReference type="ChEBI" id="CHEBI:58937"/>
    </cofactor>
</comment>
<dbReference type="PANTHER" id="PTHR43825">
    <property type="entry name" value="PYRUVATE DEHYDROGENASE E1 COMPONENT"/>
    <property type="match status" value="1"/>
</dbReference>